<reference evidence="1 2" key="1">
    <citation type="submission" date="2019-05" db="EMBL/GenBank/DDBJ databases">
        <authorList>
            <person name="Lee S.D."/>
        </authorList>
    </citation>
    <scope>NUCLEOTIDE SEQUENCE [LARGE SCALE GENOMIC DNA]</scope>
    <source>
        <strain evidence="1 2">YC2-7</strain>
    </source>
</reference>
<evidence type="ECO:0000313" key="1">
    <source>
        <dbReference type="EMBL" id="NMN95981.1"/>
    </source>
</evidence>
<dbReference type="RefSeq" id="WP_169587446.1">
    <property type="nucleotide sequence ID" value="NZ_VCQU01000004.1"/>
</dbReference>
<name>A0A848KCF6_9NOCA</name>
<dbReference type="AlphaFoldDB" id="A0A848KCF6"/>
<organism evidence="1 2">
    <name type="scientific">Antrihabitans stalactiti</name>
    <dbReference type="NCBI Taxonomy" id="2584121"/>
    <lineage>
        <taxon>Bacteria</taxon>
        <taxon>Bacillati</taxon>
        <taxon>Actinomycetota</taxon>
        <taxon>Actinomycetes</taxon>
        <taxon>Mycobacteriales</taxon>
        <taxon>Nocardiaceae</taxon>
        <taxon>Antrihabitans</taxon>
    </lineage>
</organism>
<gene>
    <name evidence="1" type="ORF">FGL95_13160</name>
</gene>
<protein>
    <submittedName>
        <fullName evidence="1">Uncharacterized protein</fullName>
    </submittedName>
</protein>
<evidence type="ECO:0000313" key="2">
    <source>
        <dbReference type="Proteomes" id="UP000535543"/>
    </source>
</evidence>
<proteinExistence type="predicted"/>
<sequence length="69" mass="7474">MNKSIYSVIEPAGMKPSLVATQGSSLRVFAAADAPTVEWRPAALALRALRVRHAHRASVIGSRHRSPVR</sequence>
<accession>A0A848KCF6</accession>
<keyword evidence="2" id="KW-1185">Reference proteome</keyword>
<comment type="caution">
    <text evidence="1">The sequence shown here is derived from an EMBL/GenBank/DDBJ whole genome shotgun (WGS) entry which is preliminary data.</text>
</comment>
<dbReference type="Proteomes" id="UP000535543">
    <property type="component" value="Unassembled WGS sequence"/>
</dbReference>
<reference evidence="1 2" key="2">
    <citation type="submission" date="2020-06" db="EMBL/GenBank/DDBJ databases">
        <title>Antribacter stalactiti gen. nov., sp. nov., a new member of the family Nacardiaceae isolated from a cave.</title>
        <authorList>
            <person name="Kim I.S."/>
        </authorList>
    </citation>
    <scope>NUCLEOTIDE SEQUENCE [LARGE SCALE GENOMIC DNA]</scope>
    <source>
        <strain evidence="1 2">YC2-7</strain>
    </source>
</reference>
<dbReference type="EMBL" id="VCQU01000004">
    <property type="protein sequence ID" value="NMN95981.1"/>
    <property type="molecule type" value="Genomic_DNA"/>
</dbReference>